<reference evidence="1" key="1">
    <citation type="submission" date="2023-07" db="EMBL/GenBank/DDBJ databases">
        <title>Sorghum-associated microbial communities from plants grown in Nebraska, USA.</title>
        <authorList>
            <person name="Schachtman D."/>
        </authorList>
    </citation>
    <scope>NUCLEOTIDE SEQUENCE</scope>
    <source>
        <strain evidence="1">BE56</strain>
    </source>
</reference>
<protein>
    <submittedName>
        <fullName evidence="1">Type I restriction enzyme S subunit</fullName>
        <ecNumber evidence="1">3.1.21.3</ecNumber>
    </submittedName>
</protein>
<proteinExistence type="predicted"/>
<comment type="caution">
    <text evidence="1">The sequence shown here is derived from an EMBL/GenBank/DDBJ whole genome shotgun (WGS) entry which is preliminary data.</text>
</comment>
<keyword evidence="2" id="KW-1185">Reference proteome</keyword>
<evidence type="ECO:0000313" key="1">
    <source>
        <dbReference type="EMBL" id="MDR6711270.1"/>
    </source>
</evidence>
<evidence type="ECO:0000313" key="2">
    <source>
        <dbReference type="Proteomes" id="UP001259587"/>
    </source>
</evidence>
<organism evidence="1 2">
    <name type="scientific">Pseudomonas hunanensis</name>
    <dbReference type="NCBI Taxonomy" id="1247546"/>
    <lineage>
        <taxon>Bacteria</taxon>
        <taxon>Pseudomonadati</taxon>
        <taxon>Pseudomonadota</taxon>
        <taxon>Gammaproteobacteria</taxon>
        <taxon>Pseudomonadales</taxon>
        <taxon>Pseudomonadaceae</taxon>
        <taxon>Pseudomonas</taxon>
    </lineage>
</organism>
<dbReference type="EMBL" id="JAVDTH010000003">
    <property type="protein sequence ID" value="MDR6711270.1"/>
    <property type="molecule type" value="Genomic_DNA"/>
</dbReference>
<sequence length="405" mass="44745">MGMKPGYKQTDLGIVPETWRVEGLGSFWSITDCKHITAQFVANGYPLASIREVQSRYVNLDGAKQTSRQFYSLLIDGGRKPRSGDLIMSRNATVGEVAQVADWHPEFAMGQDVCLLRKKAEGLSTDYMQSVFGSPIIGSQILDLMVGSTFKRVNVQQIRNLVVPIPPTSEQQAIAKVLSDADSLIESLEQLLVKKRQIKQGAMQELLTGQRRLPGFSGAWGVKRLGTICDISMGRTPSRLNSAFWGAGYVWLSISDLKSKVVSTSKEEVTPLAAAAMRSIRKGTLLMSFKLSIGRLCFAGCDLFTNEAICSFNNPRANTDFLYYMLGRTDFSLYGKQAVKGFTLNKESLMSVEVPYPSLEEQTAIASVLSAMDGEISTLETKLKNVRHLKQGMMQELLTGRIRLV</sequence>
<gene>
    <name evidence="1" type="ORF">J2W83_000860</name>
</gene>
<name>A0ACC6JYK1_9PSED</name>
<accession>A0ACC6JYK1</accession>
<keyword evidence="1" id="KW-0378">Hydrolase</keyword>
<dbReference type="EC" id="3.1.21.3" evidence="1"/>
<dbReference type="Proteomes" id="UP001259587">
    <property type="component" value="Unassembled WGS sequence"/>
</dbReference>